<dbReference type="AlphaFoldDB" id="A0A409YC01"/>
<gene>
    <name evidence="2" type="ORF">CVT24_005510</name>
</gene>
<feature type="domain" description="Protein kinase" evidence="1">
    <location>
        <begin position="144"/>
        <end position="375"/>
    </location>
</feature>
<proteinExistence type="predicted"/>
<dbReference type="GO" id="GO:0004672">
    <property type="term" value="F:protein kinase activity"/>
    <property type="evidence" value="ECO:0007669"/>
    <property type="project" value="InterPro"/>
</dbReference>
<comment type="caution">
    <text evidence="2">The sequence shown here is derived from an EMBL/GenBank/DDBJ whole genome shotgun (WGS) entry which is preliminary data.</text>
</comment>
<name>A0A409YC01_9AGAR</name>
<dbReference type="Proteomes" id="UP000284842">
    <property type="component" value="Unassembled WGS sequence"/>
</dbReference>
<dbReference type="OrthoDB" id="3224178at2759"/>
<reference evidence="2 3" key="1">
    <citation type="journal article" date="2018" name="Evol. Lett.">
        <title>Horizontal gene cluster transfer increased hallucinogenic mushroom diversity.</title>
        <authorList>
            <person name="Reynolds H.T."/>
            <person name="Vijayakumar V."/>
            <person name="Gluck-Thaler E."/>
            <person name="Korotkin H.B."/>
            <person name="Matheny P.B."/>
            <person name="Slot J.C."/>
        </authorList>
    </citation>
    <scope>NUCLEOTIDE SEQUENCE [LARGE SCALE GENOMIC DNA]</scope>
    <source>
        <strain evidence="2 3">2629</strain>
    </source>
</reference>
<dbReference type="InterPro" id="IPR000719">
    <property type="entry name" value="Prot_kinase_dom"/>
</dbReference>
<dbReference type="EMBL" id="NHTK01001307">
    <property type="protein sequence ID" value="PPR00536.1"/>
    <property type="molecule type" value="Genomic_DNA"/>
</dbReference>
<keyword evidence="3" id="KW-1185">Reference proteome</keyword>
<dbReference type="SUPFAM" id="SSF56112">
    <property type="entry name" value="Protein kinase-like (PK-like)"/>
    <property type="match status" value="1"/>
</dbReference>
<dbReference type="InParanoid" id="A0A409YC01"/>
<dbReference type="InterPro" id="IPR011009">
    <property type="entry name" value="Kinase-like_dom_sf"/>
</dbReference>
<dbReference type="SMART" id="SM00220">
    <property type="entry name" value="S_TKc"/>
    <property type="match status" value="1"/>
</dbReference>
<organism evidence="2 3">
    <name type="scientific">Panaeolus cyanescens</name>
    <dbReference type="NCBI Taxonomy" id="181874"/>
    <lineage>
        <taxon>Eukaryota</taxon>
        <taxon>Fungi</taxon>
        <taxon>Dikarya</taxon>
        <taxon>Basidiomycota</taxon>
        <taxon>Agaricomycotina</taxon>
        <taxon>Agaricomycetes</taxon>
        <taxon>Agaricomycetidae</taxon>
        <taxon>Agaricales</taxon>
        <taxon>Agaricineae</taxon>
        <taxon>Galeropsidaceae</taxon>
        <taxon>Panaeolus</taxon>
    </lineage>
</organism>
<evidence type="ECO:0000259" key="1">
    <source>
        <dbReference type="SMART" id="SM00220"/>
    </source>
</evidence>
<evidence type="ECO:0000313" key="2">
    <source>
        <dbReference type="EMBL" id="PPR00536.1"/>
    </source>
</evidence>
<dbReference type="Pfam" id="PF00069">
    <property type="entry name" value="Pkinase"/>
    <property type="match status" value="1"/>
</dbReference>
<evidence type="ECO:0000313" key="3">
    <source>
        <dbReference type="Proteomes" id="UP000284842"/>
    </source>
</evidence>
<protein>
    <recommendedName>
        <fullName evidence="1">Protein kinase domain-containing protein</fullName>
    </recommendedName>
</protein>
<dbReference type="GO" id="GO:0005524">
    <property type="term" value="F:ATP binding"/>
    <property type="evidence" value="ECO:0007669"/>
    <property type="project" value="InterPro"/>
</dbReference>
<dbReference type="Gene3D" id="1.10.510.10">
    <property type="entry name" value="Transferase(Phosphotransferase) domain 1"/>
    <property type="match status" value="1"/>
</dbReference>
<sequence length="454" mass="53329">MLLLVIIAVATTFVFIHADPRFSRLRRLFHLHIIWGLRSRLHFHPLPRKLTGWDRTPSACKDQEQYNWEMFERRSYWLYLGPFFQLKGYTIFEPINTSGNFDKMNLKSFELVPSPQENSTRSGARRSDYPYARKGYTDDRPLRFSFSSTRVWPARDGDGNDLVIRLISDNDISDELRIWRRLHAPGVKNHPRNRAIPVIEYLEFDGLTFIVMPRWDSPADNDYATAEEVLNMAECIFDTLDFLHEHRIVHRDLDFQNIGLNVVINSYDMQEGHHNPKEAMYAIIDFGFSLIYPYETQLEEAITTLRYGWEIGEVQPPRNPFTLETHYVVQMMQQNVRVIEKFIPEIGRFFDDILNAEEAERPFAREVLQRFRQFKSSLTVEQLNTPLQDRHWIKGIFIFRSLLYVSLARILDRELLQGNFIPNLEQSDVYHMPPASSSASDSFAGEEFYDGSAI</sequence>
<accession>A0A409YC01</accession>